<dbReference type="GO" id="GO:0043814">
    <property type="term" value="F:phospholactate guanylyltransferase activity"/>
    <property type="evidence" value="ECO:0007669"/>
    <property type="project" value="UniProtKB-EC"/>
</dbReference>
<reference evidence="2 3" key="1">
    <citation type="submission" date="2016-06" db="EMBL/GenBank/DDBJ databases">
        <title>Genome sequence of halotolerant plant growth promoting strain of Halomonas elongata HEK1 isolated from salterns of Rann of Kutch, Gujarat, India.</title>
        <authorList>
            <person name="Gaba S."/>
            <person name="Singh R.N."/>
            <person name="Abrol S."/>
            <person name="Kaushik R."/>
            <person name="Saxena A.K."/>
        </authorList>
    </citation>
    <scope>NUCLEOTIDE SEQUENCE [LARGE SCALE GENOMIC DNA]</scope>
    <source>
        <strain evidence="2 3">HEK1</strain>
    </source>
</reference>
<keyword evidence="2" id="KW-0548">Nucleotidyltransferase</keyword>
<dbReference type="InterPro" id="IPR029044">
    <property type="entry name" value="Nucleotide-diphossugar_trans"/>
</dbReference>
<gene>
    <name evidence="2" type="primary">cofC</name>
    <name evidence="2" type="ORF">A8U91_02530</name>
</gene>
<name>A0A1B8P781_HALEL</name>
<accession>A0A1B8P781</accession>
<sequence length="103" mass="11757">MTRAPLIVIPVKEFSQAKSRLGSRLSTDHRVALAQRLCERTLRFFARAFPTTTAWSSRLLRQSASWHRSTAPWFSRKRRPMGSPWRHSVPLPGPADTTIQPSC</sequence>
<evidence type="ECO:0000313" key="3">
    <source>
        <dbReference type="Proteomes" id="UP000092504"/>
    </source>
</evidence>
<evidence type="ECO:0000313" key="2">
    <source>
        <dbReference type="EMBL" id="OBX38144.1"/>
    </source>
</evidence>
<proteinExistence type="predicted"/>
<dbReference type="AlphaFoldDB" id="A0A1B8P781"/>
<dbReference type="EMBL" id="MAJD01000001">
    <property type="protein sequence ID" value="OBX38144.1"/>
    <property type="molecule type" value="Genomic_DNA"/>
</dbReference>
<evidence type="ECO:0000256" key="1">
    <source>
        <dbReference type="SAM" id="MobiDB-lite"/>
    </source>
</evidence>
<organism evidence="2 3">
    <name type="scientific">Halomonas elongata</name>
    <dbReference type="NCBI Taxonomy" id="2746"/>
    <lineage>
        <taxon>Bacteria</taxon>
        <taxon>Pseudomonadati</taxon>
        <taxon>Pseudomonadota</taxon>
        <taxon>Gammaproteobacteria</taxon>
        <taxon>Oceanospirillales</taxon>
        <taxon>Halomonadaceae</taxon>
        <taxon>Halomonas</taxon>
    </lineage>
</organism>
<protein>
    <submittedName>
        <fullName evidence="2">2-phospho-L-lactate guanylyltransferase</fullName>
        <ecNumber evidence="2">2.7.7.68</ecNumber>
    </submittedName>
</protein>
<comment type="caution">
    <text evidence="2">The sequence shown here is derived from an EMBL/GenBank/DDBJ whole genome shotgun (WGS) entry which is preliminary data.</text>
</comment>
<keyword evidence="2" id="KW-0808">Transferase</keyword>
<feature type="region of interest" description="Disordered" evidence="1">
    <location>
        <begin position="77"/>
        <end position="103"/>
    </location>
</feature>
<dbReference type="Proteomes" id="UP000092504">
    <property type="component" value="Unassembled WGS sequence"/>
</dbReference>
<dbReference type="Gene3D" id="3.90.550.10">
    <property type="entry name" value="Spore Coat Polysaccharide Biosynthesis Protein SpsA, Chain A"/>
    <property type="match status" value="1"/>
</dbReference>
<dbReference type="EC" id="2.7.7.68" evidence="2"/>